<protein>
    <submittedName>
        <fullName evidence="1">6-bladed beta-propeller</fullName>
    </submittedName>
</protein>
<dbReference type="RefSeq" id="WP_182800968.1">
    <property type="nucleotide sequence ID" value="NZ_CP060007.1"/>
</dbReference>
<dbReference type="GO" id="GO:0043161">
    <property type="term" value="P:proteasome-mediated ubiquitin-dependent protein catabolic process"/>
    <property type="evidence" value="ECO:0007669"/>
    <property type="project" value="TreeGrafter"/>
</dbReference>
<sequence>MNRRTFIKHSSLATASLYASPLLSASEKNEIILGHNHKRYRINTNWSQADFARNPVKDCHEMVQDKLGRIILLTNETKNNVLIYDKSGRLITTWGNEYPGAHGLTLFNENGTDTLFICDNNRHQVIKTTIDGRVLMTLDYPKETGAYTKADEYVPTETAIAANGDIYVADGYGKDFIIQYDYKGSYIRHFGGRGNEEKHLLNAHGICVDYRDKNKPCLVVTSRQQHAFKRYTLNGVYIDTIPLPGAWVCRPVIKGDYLYAAVLQTDARQGDKSGFVTILDINYKVISNLGGNTPAYTGNKPNELYQTIKVFQYPHDVCIDDEENLYVAQWNSGQVYPYKLQPL</sequence>
<dbReference type="InterPro" id="IPR011042">
    <property type="entry name" value="6-blade_b-propeller_TolB-like"/>
</dbReference>
<dbReference type="PANTHER" id="PTHR24104">
    <property type="entry name" value="E3 UBIQUITIN-PROTEIN LIGASE NHLRC1-RELATED"/>
    <property type="match status" value="1"/>
</dbReference>
<dbReference type="KEGG" id="lacs:H4075_11375"/>
<dbReference type="AlphaFoldDB" id="A0A7G5XB49"/>
<name>A0A7G5XB49_9BACT</name>
<evidence type="ECO:0000313" key="2">
    <source>
        <dbReference type="Proteomes" id="UP000515344"/>
    </source>
</evidence>
<dbReference type="PANTHER" id="PTHR24104:SF25">
    <property type="entry name" value="PROTEIN LIN-41"/>
    <property type="match status" value="1"/>
</dbReference>
<dbReference type="InterPro" id="IPR050952">
    <property type="entry name" value="TRIM-NHL_E3_ligases"/>
</dbReference>
<reference evidence="2" key="1">
    <citation type="submission" date="2020-08" db="EMBL/GenBank/DDBJ databases">
        <title>Lacibacter sp. S13-6-6 genome sequencing.</title>
        <authorList>
            <person name="Jin L."/>
        </authorList>
    </citation>
    <scope>NUCLEOTIDE SEQUENCE [LARGE SCALE GENOMIC DNA]</scope>
    <source>
        <strain evidence="2">S13-6-6</strain>
    </source>
</reference>
<dbReference type="GO" id="GO:0061630">
    <property type="term" value="F:ubiquitin protein ligase activity"/>
    <property type="evidence" value="ECO:0007669"/>
    <property type="project" value="TreeGrafter"/>
</dbReference>
<dbReference type="SUPFAM" id="SSF101898">
    <property type="entry name" value="NHL repeat"/>
    <property type="match status" value="1"/>
</dbReference>
<dbReference type="GO" id="GO:0000209">
    <property type="term" value="P:protein polyubiquitination"/>
    <property type="evidence" value="ECO:0007669"/>
    <property type="project" value="TreeGrafter"/>
</dbReference>
<proteinExistence type="predicted"/>
<dbReference type="GO" id="GO:0008270">
    <property type="term" value="F:zinc ion binding"/>
    <property type="evidence" value="ECO:0007669"/>
    <property type="project" value="UniProtKB-KW"/>
</dbReference>
<keyword evidence="2" id="KW-1185">Reference proteome</keyword>
<dbReference type="EMBL" id="CP060007">
    <property type="protein sequence ID" value="QNA42702.1"/>
    <property type="molecule type" value="Genomic_DNA"/>
</dbReference>
<organism evidence="1 2">
    <name type="scientific">Lacibacter sediminis</name>
    <dbReference type="NCBI Taxonomy" id="2760713"/>
    <lineage>
        <taxon>Bacteria</taxon>
        <taxon>Pseudomonadati</taxon>
        <taxon>Bacteroidota</taxon>
        <taxon>Chitinophagia</taxon>
        <taxon>Chitinophagales</taxon>
        <taxon>Chitinophagaceae</taxon>
        <taxon>Lacibacter</taxon>
    </lineage>
</organism>
<accession>A0A7G5XB49</accession>
<dbReference type="Proteomes" id="UP000515344">
    <property type="component" value="Chromosome"/>
</dbReference>
<dbReference type="Gene3D" id="2.120.10.30">
    <property type="entry name" value="TolB, C-terminal domain"/>
    <property type="match status" value="1"/>
</dbReference>
<evidence type="ECO:0000313" key="1">
    <source>
        <dbReference type="EMBL" id="QNA42702.1"/>
    </source>
</evidence>
<gene>
    <name evidence="1" type="ORF">H4075_11375</name>
</gene>